<evidence type="ECO:0000256" key="5">
    <source>
        <dbReference type="PIRSR" id="PIRSR000149-1"/>
    </source>
</evidence>
<dbReference type="AlphaFoldDB" id="A0A0H5NDZ7"/>
<evidence type="ECO:0000256" key="4">
    <source>
        <dbReference type="ARBA" id="ARBA00023002"/>
    </source>
</evidence>
<dbReference type="GO" id="GO:0005737">
    <property type="term" value="C:cytoplasm"/>
    <property type="evidence" value="ECO:0007669"/>
    <property type="project" value="UniProtKB-SubCell"/>
</dbReference>
<proteinExistence type="inferred from homology"/>
<evidence type="ECO:0000256" key="7">
    <source>
        <dbReference type="PIRSR" id="PIRSR000149-3"/>
    </source>
</evidence>
<keyword evidence="7" id="KW-0520">NAD</keyword>
<evidence type="ECO:0000256" key="3">
    <source>
        <dbReference type="ARBA" id="ARBA00021022"/>
    </source>
</evidence>
<feature type="binding site" evidence="7">
    <location>
        <position position="320"/>
    </location>
    <ligand>
        <name>NAD(+)</name>
        <dbReference type="ChEBI" id="CHEBI:57540"/>
    </ligand>
</feature>
<dbReference type="KEGG" id="nfr:ERS450000_00467"/>
<feature type="site" description="Activates thiol group during catalysis" evidence="8">
    <location>
        <position position="185"/>
    </location>
</feature>
<dbReference type="InterPro" id="IPR036291">
    <property type="entry name" value="NAD(P)-bd_dom_sf"/>
</dbReference>
<keyword evidence="4 10" id="KW-0560">Oxidoreductase</keyword>
<gene>
    <name evidence="12" type="primary">gapA</name>
    <name evidence="12" type="ORF">ERS450000_00467</name>
</gene>
<comment type="similarity">
    <text evidence="2 9">Belongs to the glyceraldehyde-3-phosphate dehydrogenase family.</text>
</comment>
<dbReference type="EMBL" id="LN868938">
    <property type="protein sequence ID" value="CRY74075.1"/>
    <property type="molecule type" value="Genomic_DNA"/>
</dbReference>
<dbReference type="InterPro" id="IPR020828">
    <property type="entry name" value="GlycerAld_3-P_DH_NAD(P)-bd"/>
</dbReference>
<comment type="subcellular location">
    <subcellularLocation>
        <location evidence="1">Cytoplasm</location>
    </subcellularLocation>
</comment>
<evidence type="ECO:0000256" key="6">
    <source>
        <dbReference type="PIRSR" id="PIRSR000149-2"/>
    </source>
</evidence>
<dbReference type="Proteomes" id="UP000057820">
    <property type="component" value="Chromosome 1"/>
</dbReference>
<dbReference type="InterPro" id="IPR020829">
    <property type="entry name" value="GlycerAld_3-P_DH_cat"/>
</dbReference>
<evidence type="ECO:0000256" key="2">
    <source>
        <dbReference type="ARBA" id="ARBA00007406"/>
    </source>
</evidence>
<dbReference type="GeneID" id="61134285"/>
<dbReference type="CDD" id="cd05214">
    <property type="entry name" value="GAPDH_I_N"/>
    <property type="match status" value="1"/>
</dbReference>
<dbReference type="PROSITE" id="PS00071">
    <property type="entry name" value="GAPDH"/>
    <property type="match status" value="1"/>
</dbReference>
<dbReference type="Pfam" id="PF02800">
    <property type="entry name" value="Gp_dh_C"/>
    <property type="match status" value="1"/>
</dbReference>
<dbReference type="SUPFAM" id="SSF51735">
    <property type="entry name" value="NAD(P)-binding Rossmann-fold domains"/>
    <property type="match status" value="1"/>
</dbReference>
<dbReference type="SUPFAM" id="SSF55347">
    <property type="entry name" value="Glyceraldehyde-3-phosphate dehydrogenase-like, C-terminal domain"/>
    <property type="match status" value="1"/>
</dbReference>
<evidence type="ECO:0000259" key="11">
    <source>
        <dbReference type="SMART" id="SM00846"/>
    </source>
</evidence>
<dbReference type="GO" id="GO:0006006">
    <property type="term" value="P:glucose metabolic process"/>
    <property type="evidence" value="ECO:0007669"/>
    <property type="project" value="InterPro"/>
</dbReference>
<evidence type="ECO:0000256" key="1">
    <source>
        <dbReference type="ARBA" id="ARBA00004496"/>
    </source>
</evidence>
<evidence type="ECO:0000313" key="12">
    <source>
        <dbReference type="EMBL" id="CRY74075.1"/>
    </source>
</evidence>
<dbReference type="SMART" id="SM00846">
    <property type="entry name" value="Gp_dh_N"/>
    <property type="match status" value="1"/>
</dbReference>
<feature type="binding site" evidence="6">
    <location>
        <begin position="157"/>
        <end position="159"/>
    </location>
    <ligand>
        <name>D-glyceraldehyde 3-phosphate</name>
        <dbReference type="ChEBI" id="CHEBI:59776"/>
    </ligand>
</feature>
<dbReference type="FunFam" id="3.40.50.720:FF:000001">
    <property type="entry name" value="Glyceraldehyde-3-phosphate dehydrogenase"/>
    <property type="match status" value="1"/>
</dbReference>
<dbReference type="Gene3D" id="3.40.50.720">
    <property type="entry name" value="NAD(P)-binding Rossmann-like Domain"/>
    <property type="match status" value="1"/>
</dbReference>
<name>A0A0H5NDZ7_NOCFR</name>
<feature type="binding site" evidence="6">
    <location>
        <position position="188"/>
    </location>
    <ligand>
        <name>D-glyceraldehyde 3-phosphate</name>
        <dbReference type="ChEBI" id="CHEBI:59776"/>
    </ligand>
</feature>
<dbReference type="EC" id="1.2.1.-" evidence="10"/>
<dbReference type="RefSeq" id="WP_011210122.1">
    <property type="nucleotide sequence ID" value="NZ_CAACYE020000001.1"/>
</dbReference>
<evidence type="ECO:0000256" key="9">
    <source>
        <dbReference type="RuleBase" id="RU000397"/>
    </source>
</evidence>
<feature type="active site" description="Nucleophile" evidence="5">
    <location>
        <position position="158"/>
    </location>
</feature>
<dbReference type="FunFam" id="3.30.360.10:FF:000002">
    <property type="entry name" value="Glyceraldehyde-3-phosphate dehydrogenase"/>
    <property type="match status" value="1"/>
</dbReference>
<evidence type="ECO:0000313" key="13">
    <source>
        <dbReference type="Proteomes" id="UP000057820"/>
    </source>
</evidence>
<dbReference type="InterPro" id="IPR020830">
    <property type="entry name" value="GlycerAld_3-P_DH_AS"/>
</dbReference>
<dbReference type="GO" id="GO:0050661">
    <property type="term" value="F:NADP binding"/>
    <property type="evidence" value="ECO:0007669"/>
    <property type="project" value="InterPro"/>
</dbReference>
<feature type="binding site" evidence="7">
    <location>
        <begin position="12"/>
        <end position="13"/>
    </location>
    <ligand>
        <name>NAD(+)</name>
        <dbReference type="ChEBI" id="CHEBI:57540"/>
    </ligand>
</feature>
<feature type="domain" description="Glyceraldehyde 3-phosphate dehydrogenase NAD(P) binding" evidence="11">
    <location>
        <begin position="3"/>
        <end position="158"/>
    </location>
</feature>
<dbReference type="GO" id="GO:0051287">
    <property type="term" value="F:NAD binding"/>
    <property type="evidence" value="ECO:0007669"/>
    <property type="project" value="InterPro"/>
</dbReference>
<dbReference type="PANTHER" id="PTHR43148">
    <property type="entry name" value="GLYCERALDEHYDE-3-PHOSPHATE DEHYDROGENASE 2"/>
    <property type="match status" value="1"/>
</dbReference>
<dbReference type="InterPro" id="IPR006424">
    <property type="entry name" value="Glyceraldehyde-3-P_DH_1"/>
</dbReference>
<organism evidence="12 13">
    <name type="scientific">Nocardia farcinica</name>
    <dbReference type="NCBI Taxonomy" id="37329"/>
    <lineage>
        <taxon>Bacteria</taxon>
        <taxon>Bacillati</taxon>
        <taxon>Actinomycetota</taxon>
        <taxon>Actinomycetes</taxon>
        <taxon>Mycobacteriales</taxon>
        <taxon>Nocardiaceae</taxon>
        <taxon>Nocardia</taxon>
    </lineage>
</organism>
<feature type="binding site" evidence="7">
    <location>
        <position position="127"/>
    </location>
    <ligand>
        <name>NAD(+)</name>
        <dbReference type="ChEBI" id="CHEBI:57540"/>
    </ligand>
</feature>
<feature type="binding site" evidence="7">
    <location>
        <position position="39"/>
    </location>
    <ligand>
        <name>NAD(+)</name>
        <dbReference type="ChEBI" id="CHEBI:57540"/>
    </ligand>
</feature>
<dbReference type="GO" id="GO:0004365">
    <property type="term" value="F:glyceraldehyde-3-phosphate dehydrogenase (NAD+) (phosphorylating) activity"/>
    <property type="evidence" value="ECO:0007669"/>
    <property type="project" value="UniProtKB-ARBA"/>
</dbReference>
<feature type="binding site" evidence="6">
    <location>
        <position position="239"/>
    </location>
    <ligand>
        <name>D-glyceraldehyde 3-phosphate</name>
        <dbReference type="ChEBI" id="CHEBI:59776"/>
    </ligand>
</feature>
<dbReference type="CDD" id="cd18126">
    <property type="entry name" value="GAPDH_I_C"/>
    <property type="match status" value="1"/>
</dbReference>
<feature type="binding site" evidence="6">
    <location>
        <begin position="216"/>
        <end position="217"/>
    </location>
    <ligand>
        <name>D-glyceraldehyde 3-phosphate</name>
        <dbReference type="ChEBI" id="CHEBI:59776"/>
    </ligand>
</feature>
<dbReference type="InterPro" id="IPR020831">
    <property type="entry name" value="GlycerAld/Erythrose_P_DH"/>
</dbReference>
<dbReference type="PRINTS" id="PR00078">
    <property type="entry name" value="G3PDHDRGNASE"/>
</dbReference>
<sequence>MTVRVGINGFGRIGRNFFRAVEAQKALGTTDIEIVAVNDLTDNATLATLLKYDSILGRLPKDVSLDGDDTIVVGDQRIKALAIKEGPAALPWGDLGVDVVVESTGIFTDATKAKGHLAAGAKKVIISAPAKGEDITIVMGVNDDKYDGSQNIISNASCTTNCLGPLAKVLNDEFGIVKGLMTTIHAYTQDQNLQDGPHKDLRRARAAAVNIVPTSTGAAKAIGLVLPELNGKLDGYSLRVPIPTGSITDLTADLAKKATVEEINAAFKAAAEGPLKGILKYSVDPIVSSDIVTDPHSSIFDAPLTKVIDDQVKVYSWYDNEWGYSNRLADLIGLVGKSL</sequence>
<protein>
    <recommendedName>
        <fullName evidence="3 10">Glyceraldehyde-3-phosphate dehydrogenase</fullName>
        <ecNumber evidence="10">1.2.1.-</ecNumber>
    </recommendedName>
</protein>
<evidence type="ECO:0000256" key="10">
    <source>
        <dbReference type="RuleBase" id="RU361160"/>
    </source>
</evidence>
<dbReference type="NCBIfam" id="TIGR01534">
    <property type="entry name" value="GAPDH-I"/>
    <property type="match status" value="1"/>
</dbReference>
<dbReference type="Gene3D" id="3.30.360.10">
    <property type="entry name" value="Dihydrodipicolinate Reductase, domain 2"/>
    <property type="match status" value="1"/>
</dbReference>
<dbReference type="PIRSF" id="PIRSF000149">
    <property type="entry name" value="GAP_DH"/>
    <property type="match status" value="1"/>
</dbReference>
<evidence type="ECO:0000256" key="8">
    <source>
        <dbReference type="PIRSR" id="PIRSR000149-4"/>
    </source>
</evidence>
<accession>A0A0H5NDZ7</accession>
<keyword evidence="7" id="KW-0547">Nucleotide-binding</keyword>
<reference evidence="13" key="1">
    <citation type="submission" date="2015-03" db="EMBL/GenBank/DDBJ databases">
        <authorList>
            <consortium name="Pathogen Informatics"/>
        </authorList>
    </citation>
    <scope>NUCLEOTIDE SEQUENCE [LARGE SCALE GENOMIC DNA]</scope>
    <source>
        <strain evidence="13">NCTC11134</strain>
    </source>
</reference>
<dbReference type="Pfam" id="PF00044">
    <property type="entry name" value="Gp_dh_N"/>
    <property type="match status" value="1"/>
</dbReference>
<dbReference type="OMA" id="YGYTCNM"/>